<accession>A0A4R6DUT1</accession>
<dbReference type="Proteomes" id="UP000295530">
    <property type="component" value="Unassembled WGS sequence"/>
</dbReference>
<keyword evidence="2" id="KW-1185">Reference proteome</keyword>
<name>A0A4R6DUT1_SCAGO</name>
<sequence length="211" mass="23635">MFKMGRTIMPKIDVRSGYVFAAATTLCIGAGLATRCTDSSKWDISNGRRALLSLREIGALEFDDGIFNPENGACDSLRIMVTPFFFTLMGDTSERVWKELRSNLERSLGEHVDLSATFEEERQRRADELHAKRIAFVTPGKKRQQAAATNLKKLFSLARLKAERIRQAVKPALNTSGWHLAAQLVTDMKKTRHDVPVLIETLTKELSTSPP</sequence>
<evidence type="ECO:0000313" key="2">
    <source>
        <dbReference type="Proteomes" id="UP000295530"/>
    </source>
</evidence>
<proteinExistence type="predicted"/>
<comment type="caution">
    <text evidence="1">The sequence shown here is derived from an EMBL/GenBank/DDBJ whole genome shotgun (WGS) entry which is preliminary data.</text>
</comment>
<protein>
    <submittedName>
        <fullName evidence="1">Uncharacterized protein</fullName>
    </submittedName>
</protein>
<gene>
    <name evidence="1" type="ORF">EC847_1288</name>
</gene>
<evidence type="ECO:0000313" key="1">
    <source>
        <dbReference type="EMBL" id="TDN48058.1"/>
    </source>
</evidence>
<dbReference type="EMBL" id="SNVX01000028">
    <property type="protein sequence ID" value="TDN48058.1"/>
    <property type="molecule type" value="Genomic_DNA"/>
</dbReference>
<reference evidence="1 2" key="1">
    <citation type="submission" date="2019-03" db="EMBL/GenBank/DDBJ databases">
        <title>Genomic analyses of the natural microbiome of Caenorhabditis elegans.</title>
        <authorList>
            <person name="Samuel B."/>
        </authorList>
    </citation>
    <scope>NUCLEOTIDE SEQUENCE [LARGE SCALE GENOMIC DNA]</scope>
    <source>
        <strain evidence="1 2">BIGb0156</strain>
    </source>
</reference>
<dbReference type="AlphaFoldDB" id="A0A4R6DUT1"/>
<organism evidence="1 2">
    <name type="scientific">Scandinavium goeteborgense</name>
    <dbReference type="NCBI Taxonomy" id="1851514"/>
    <lineage>
        <taxon>Bacteria</taxon>
        <taxon>Pseudomonadati</taxon>
        <taxon>Pseudomonadota</taxon>
        <taxon>Gammaproteobacteria</taxon>
        <taxon>Enterobacterales</taxon>
        <taxon>Enterobacteriaceae</taxon>
        <taxon>Scandinavium</taxon>
    </lineage>
</organism>